<dbReference type="EMBL" id="QYAC01000007">
    <property type="protein sequence ID" value="MBL3680188.1"/>
    <property type="molecule type" value="Genomic_DNA"/>
</dbReference>
<organism evidence="1 2">
    <name type="scientific">Leucobacter chromiireducens subsp. solipictus</name>
    <dbReference type="NCBI Taxonomy" id="398235"/>
    <lineage>
        <taxon>Bacteria</taxon>
        <taxon>Bacillati</taxon>
        <taxon>Actinomycetota</taxon>
        <taxon>Actinomycetes</taxon>
        <taxon>Micrococcales</taxon>
        <taxon>Microbacteriaceae</taxon>
        <taxon>Leucobacter</taxon>
    </lineage>
</organism>
<dbReference type="RefSeq" id="WP_202345466.1">
    <property type="nucleotide sequence ID" value="NZ_BAAAPI010000012.1"/>
</dbReference>
<gene>
    <name evidence="1" type="ORF">D3230_12960</name>
</gene>
<evidence type="ECO:0000313" key="2">
    <source>
        <dbReference type="Proteomes" id="UP001645859"/>
    </source>
</evidence>
<dbReference type="Proteomes" id="UP001645859">
    <property type="component" value="Unassembled WGS sequence"/>
</dbReference>
<accession>A0ABS1SI14</accession>
<sequence>MTQEHSSAHGDAGLRAALAAADPSTRLQAALTAGSRPDPAFIAPLLARCASEPDFYVRDMLTWALIQHDHAEVLTQLLPELEAPTAQARSQALHTLSKIGDPRTWSAIRPHHLRDADDDVARAAWRAAAGLVPATDAAALAEELARQFGRGDRDVQLSLSRAFAVLGAAAEGAVERAQQSQDAAVRVHAAATERIMQDPEEGFDAALHEARRVVALRDAPRAEG</sequence>
<name>A0ABS1SI14_9MICO</name>
<dbReference type="SUPFAM" id="SSF48371">
    <property type="entry name" value="ARM repeat"/>
    <property type="match status" value="1"/>
</dbReference>
<evidence type="ECO:0000313" key="1">
    <source>
        <dbReference type="EMBL" id="MBL3680188.1"/>
    </source>
</evidence>
<protein>
    <submittedName>
        <fullName evidence="1">HEAT repeat domain-containing protein</fullName>
    </submittedName>
</protein>
<proteinExistence type="predicted"/>
<reference evidence="1 2" key="1">
    <citation type="submission" date="2018-09" db="EMBL/GenBank/DDBJ databases">
        <title>Comparative genomics of Leucobacter spp.</title>
        <authorList>
            <person name="Reis A.C."/>
            <person name="Kolvenbach B.A."/>
            <person name="Corvini P.F.X."/>
            <person name="Nunes O.C."/>
        </authorList>
    </citation>
    <scope>NUCLEOTIDE SEQUENCE [LARGE SCALE GENOMIC DNA]</scope>
    <source>
        <strain evidence="1 2">TAN 31504</strain>
    </source>
</reference>
<dbReference type="Pfam" id="PF13646">
    <property type="entry name" value="HEAT_2"/>
    <property type="match status" value="1"/>
</dbReference>
<keyword evidence="2" id="KW-1185">Reference proteome</keyword>
<dbReference type="Gene3D" id="1.25.10.10">
    <property type="entry name" value="Leucine-rich Repeat Variant"/>
    <property type="match status" value="1"/>
</dbReference>
<comment type="caution">
    <text evidence="1">The sequence shown here is derived from an EMBL/GenBank/DDBJ whole genome shotgun (WGS) entry which is preliminary data.</text>
</comment>
<dbReference type="InterPro" id="IPR011989">
    <property type="entry name" value="ARM-like"/>
</dbReference>
<dbReference type="InterPro" id="IPR016024">
    <property type="entry name" value="ARM-type_fold"/>
</dbReference>